<proteinExistence type="predicted"/>
<dbReference type="OrthoDB" id="2289716at2759"/>
<dbReference type="Proteomes" id="UP000605846">
    <property type="component" value="Unassembled WGS sequence"/>
</dbReference>
<evidence type="ECO:0000256" key="4">
    <source>
        <dbReference type="SAM" id="MobiDB-lite"/>
    </source>
</evidence>
<dbReference type="PANTHER" id="PTHR46093:SF18">
    <property type="entry name" value="FIBRONECTIN TYPE-III DOMAIN-CONTAINING PROTEIN"/>
    <property type="match status" value="1"/>
</dbReference>
<keyword evidence="3" id="KW-0175">Coiled coil</keyword>
<name>A0A8H7ENF7_9FUNG</name>
<feature type="compositionally biased region" description="Basic and acidic residues" evidence="4">
    <location>
        <begin position="619"/>
        <end position="638"/>
    </location>
</feature>
<dbReference type="PANTHER" id="PTHR46093">
    <property type="entry name" value="ACYL-COA-BINDING DOMAIN-CONTAINING PROTEIN 5"/>
    <property type="match status" value="1"/>
</dbReference>
<comment type="caution">
    <text evidence="5">The sequence shown here is derived from an EMBL/GenBank/DDBJ whole genome shotgun (WGS) entry which is preliminary data.</text>
</comment>
<feature type="compositionally biased region" description="Polar residues" evidence="4">
    <location>
        <begin position="356"/>
        <end position="366"/>
    </location>
</feature>
<evidence type="ECO:0000313" key="5">
    <source>
        <dbReference type="EMBL" id="KAF7722741.1"/>
    </source>
</evidence>
<evidence type="ECO:0000313" key="6">
    <source>
        <dbReference type="Proteomes" id="UP000605846"/>
    </source>
</evidence>
<evidence type="ECO:0000256" key="3">
    <source>
        <dbReference type="SAM" id="Coils"/>
    </source>
</evidence>
<dbReference type="SUPFAM" id="SSF117281">
    <property type="entry name" value="Kelch motif"/>
    <property type="match status" value="1"/>
</dbReference>
<dbReference type="Gene3D" id="2.120.10.80">
    <property type="entry name" value="Kelch-type beta propeller"/>
    <property type="match status" value="1"/>
</dbReference>
<evidence type="ECO:0000256" key="1">
    <source>
        <dbReference type="ARBA" id="ARBA00022441"/>
    </source>
</evidence>
<accession>A0A8H7ENF7</accession>
<feature type="coiled-coil region" evidence="3">
    <location>
        <begin position="583"/>
        <end position="617"/>
    </location>
</feature>
<organism evidence="5 6">
    <name type="scientific">Apophysomyces ossiformis</name>
    <dbReference type="NCBI Taxonomy" id="679940"/>
    <lineage>
        <taxon>Eukaryota</taxon>
        <taxon>Fungi</taxon>
        <taxon>Fungi incertae sedis</taxon>
        <taxon>Mucoromycota</taxon>
        <taxon>Mucoromycotina</taxon>
        <taxon>Mucoromycetes</taxon>
        <taxon>Mucorales</taxon>
        <taxon>Mucorineae</taxon>
        <taxon>Mucoraceae</taxon>
        <taxon>Apophysomyces</taxon>
    </lineage>
</organism>
<gene>
    <name evidence="5" type="primary">KEL2_1</name>
    <name evidence="5" type="ORF">EC973_002725</name>
</gene>
<dbReference type="AlphaFoldDB" id="A0A8H7ENF7"/>
<evidence type="ECO:0000256" key="2">
    <source>
        <dbReference type="ARBA" id="ARBA00022737"/>
    </source>
</evidence>
<feature type="region of interest" description="Disordered" evidence="4">
    <location>
        <begin position="349"/>
        <end position="376"/>
    </location>
</feature>
<protein>
    <submittedName>
        <fullName evidence="5">Negative regulator of mitotic exit</fullName>
    </submittedName>
</protein>
<feature type="region of interest" description="Disordered" evidence="4">
    <location>
        <begin position="618"/>
        <end position="638"/>
    </location>
</feature>
<feature type="coiled-coil region" evidence="3">
    <location>
        <begin position="730"/>
        <end position="771"/>
    </location>
</feature>
<feature type="coiled-coil region" evidence="3">
    <location>
        <begin position="518"/>
        <end position="556"/>
    </location>
</feature>
<feature type="region of interest" description="Disordered" evidence="4">
    <location>
        <begin position="193"/>
        <end position="299"/>
    </location>
</feature>
<reference evidence="5" key="1">
    <citation type="submission" date="2020-01" db="EMBL/GenBank/DDBJ databases">
        <title>Genome Sequencing of Three Apophysomyces-Like Fungal Strains Confirms a Novel Fungal Genus in the Mucoromycota with divergent Burkholderia-like Endosymbiotic Bacteria.</title>
        <authorList>
            <person name="Stajich J.E."/>
            <person name="Macias A.M."/>
            <person name="Carter-House D."/>
            <person name="Lovett B."/>
            <person name="Kasson L.R."/>
            <person name="Berry K."/>
            <person name="Grigoriev I."/>
            <person name="Chang Y."/>
            <person name="Spatafora J."/>
            <person name="Kasson M.T."/>
        </authorList>
    </citation>
    <scope>NUCLEOTIDE SEQUENCE</scope>
    <source>
        <strain evidence="5">NRRL A-21654</strain>
    </source>
</reference>
<dbReference type="EMBL" id="JABAYA010000179">
    <property type="protein sequence ID" value="KAF7722741.1"/>
    <property type="molecule type" value="Genomic_DNA"/>
</dbReference>
<sequence length="781" mass="87793">MPCAVYGGAPITPDEPWDPHLYMLSTNPIHTKWELVVPKNEGPTPRAGHVSVIHDNVLYIFGGVGYSHFYNDIWSYDLLTGYWTKIAAVGYIPVPRESSCAAIVDGIMYIFGGRDSDSQELGDLCAFKVRSQRWYIFQNMGPTPSARYDFTFTALKDKMYVLGGEATAGKMEDASMVYVLDNAKIKYPPEDISSFADPIPPPSSSVHTSDSTLGGEPLSTRAVKPPVLDVERRIESSQSTPLQSPRQHHDRSRIHPEHNEQGSVGTFPFEMPSPQPSSSTPIPKNSYQPPARAKGHVTSVVPEAAKRRARRHSFKTVENDTNVEDRHNQASQLLMEDMPIKQLITNGLDRMPRSGSPLQDGNQNTMKPPPRPSREGISLNSHIYDTARFSYDSVGDNGSHVARTAGIRTSDVHTTTSPADIIPPARSSSICAVGNNTRRDSERSITREYEVAWHEEREALMEEIKAKEAIIDEMKKREHWWRAELSIARKTQGVQSPSSDNKQESLDLIELQDSDPDKQKMFEQLLMMKAELQRVKDQVIEQATAASKEVDQANQMRLAALKEAAYFKSKYYSVRNKQSDALAEIEVQRSEELEKRLELALQENENNSRLLQKLQKQAQSDHTERLSADERAKEAHELAEETRKAHQKTLDELVEVHNRAMKAEAQVRDNAVRIADLTNQLADALTQASALMEDLSPMRVQLSQLEASRLAARNETATVRQKLVESMDDVLRLRTLLNEKEDSLTQAKRQLESFEIQLDIMRDTVNQAKSMASATQDPPMS</sequence>
<keyword evidence="1" id="KW-0880">Kelch repeat</keyword>
<keyword evidence="2" id="KW-0677">Repeat</keyword>
<feature type="compositionally biased region" description="Polar residues" evidence="4">
    <location>
        <begin position="236"/>
        <end position="245"/>
    </location>
</feature>
<dbReference type="Pfam" id="PF24681">
    <property type="entry name" value="Kelch_KLHDC2_KLHL20_DRC7"/>
    <property type="match status" value="1"/>
</dbReference>
<dbReference type="InterPro" id="IPR015915">
    <property type="entry name" value="Kelch-typ_b-propeller"/>
</dbReference>
<keyword evidence="6" id="KW-1185">Reference proteome</keyword>